<proteinExistence type="predicted"/>
<keyword evidence="2" id="KW-1185">Reference proteome</keyword>
<organism evidence="1 2">
    <name type="scientific">Mycobacterium phage MichelleMyBell</name>
    <dbReference type="NCBI Taxonomy" id="1445726"/>
    <lineage>
        <taxon>Viruses</taxon>
        <taxon>Duplodnaviria</taxon>
        <taxon>Heunggongvirae</taxon>
        <taxon>Uroviricota</taxon>
        <taxon>Caudoviricetes</taxon>
        <taxon>Nclasvirinae</taxon>
        <taxon>Charlievirus</taxon>
        <taxon>Charlievirus michellemybell</taxon>
    </lineage>
</organism>
<dbReference type="GeneID" id="18503535"/>
<dbReference type="KEGG" id="vg:18503535"/>
<evidence type="ECO:0000313" key="1">
    <source>
        <dbReference type="EMBL" id="AHG24372.1"/>
    </source>
</evidence>
<dbReference type="EMBL" id="KF986246">
    <property type="protein sequence ID" value="AHG24372.1"/>
    <property type="molecule type" value="Genomic_DNA"/>
</dbReference>
<reference evidence="1 2" key="1">
    <citation type="submission" date="2013-12" db="EMBL/GenBank/DDBJ databases">
        <authorList>
            <person name="Ahn M."/>
            <person name="Bryant J."/>
            <person name="Carlin L."/>
            <person name="Curry R.E."/>
            <person name="Curtis L."/>
            <person name="Dasilva T."/>
            <person name="Hackel J."/>
            <person name="Hulass C."/>
            <person name="Jeanty D."/>
            <person name="McComb C."/>
            <person name="Morgan Y."/>
            <person name="Schaller J."/>
            <person name="Teti M."/>
            <person name="Van Tongel V."/>
            <person name="Park P.J."/>
            <person name="Washington J.M."/>
            <person name="Bradley K.W."/>
            <person name="Clarke D.Q."/>
            <person name="Lewis M.F."/>
            <person name="Barker L.P."/>
            <person name="Bailey C."/>
            <person name="Asai D.J."/>
            <person name="Garber M.L."/>
            <person name="Bowman C.A."/>
            <person name="Russell D.A."/>
            <person name="Pope W.H."/>
            <person name="Jacobs-Sera D."/>
            <person name="Hendrix R.W."/>
            <person name="Hatfull G.F."/>
        </authorList>
    </citation>
    <scope>NUCLEOTIDE SEQUENCE [LARGE SCALE GENOMIC DNA]</scope>
</reference>
<evidence type="ECO:0000313" key="2">
    <source>
        <dbReference type="Proteomes" id="UP000019120"/>
    </source>
</evidence>
<name>W0LK18_9CAUD</name>
<dbReference type="OrthoDB" id="25059at10239"/>
<accession>W0LK18</accession>
<gene>
    <name evidence="1" type="primary">51</name>
    <name evidence="1" type="ORF">PBI_MICHELLEMYBELL_51</name>
</gene>
<protein>
    <submittedName>
        <fullName evidence="1">Uncharacterized protein</fullName>
    </submittedName>
</protein>
<sequence>MTAEWMLWFRARRRTHRSAWGPSAPETAYAATTTSGETMIDPETIIAEQLGGPKLAHVVMDHARRILAALRANRIALVELPEPFPITVTEIDMHPEPDPEFDCEPDDRARLVIRFSEATKPGRLFARDALAAALLAAAAEAAK</sequence>
<dbReference type="RefSeq" id="YP_009006652.1">
    <property type="nucleotide sequence ID" value="NC_023572.1"/>
</dbReference>
<dbReference type="Proteomes" id="UP000019120">
    <property type="component" value="Segment"/>
</dbReference>